<evidence type="ECO:0000313" key="4">
    <source>
        <dbReference type="EMBL" id="XBH05647.1"/>
    </source>
</evidence>
<evidence type="ECO:0000256" key="2">
    <source>
        <dbReference type="ARBA" id="ARBA00023315"/>
    </source>
</evidence>
<keyword evidence="1 4" id="KW-0808">Transferase</keyword>
<dbReference type="PROSITE" id="PS51186">
    <property type="entry name" value="GNAT"/>
    <property type="match status" value="2"/>
</dbReference>
<dbReference type="EC" id="2.3.1.-" evidence="4"/>
<sequence>MPGLTPLVQPCPPGDREAALEVLYRRVPASLRPRLIANALAESAMGVIDLAGLWVVWRHGRIVGAMLTQPLAGRAAAVWAPEVDPSWRRSAYAIALVRAALDDLRTRGFRIVQALLDESAPQQGAADLEGGGMPHVTDLVYLERATSPPLEVPADLPAIEWQGYGPAVEAEFRQVLQATYIDSLDMPELEGIRSLDDILASHRAAGRFVADRWRMGRLVGEPEAGAVLLLSELPERDAWEVAYLGLTPAARGRGLGRAMLARAIAMAAEHVPRLELAVDVRNRPASQLYIGSGFLPFDRRAVHLASLAPHEPPPTP</sequence>
<dbReference type="CDD" id="cd04301">
    <property type="entry name" value="NAT_SF"/>
    <property type="match status" value="2"/>
</dbReference>
<dbReference type="InterPro" id="IPR016181">
    <property type="entry name" value="Acyl_CoA_acyltransferase"/>
</dbReference>
<dbReference type="InterPro" id="IPR000182">
    <property type="entry name" value="GNAT_dom"/>
</dbReference>
<evidence type="ECO:0000259" key="3">
    <source>
        <dbReference type="PROSITE" id="PS51186"/>
    </source>
</evidence>
<feature type="domain" description="N-acetyltransferase" evidence="3">
    <location>
        <begin position="170"/>
        <end position="314"/>
    </location>
</feature>
<dbReference type="RefSeq" id="WP_406698494.1">
    <property type="nucleotide sequence ID" value="NZ_CP155447.1"/>
</dbReference>
<dbReference type="AlphaFoldDB" id="A0AAU7CJF8"/>
<feature type="domain" description="N-acetyltransferase" evidence="3">
    <location>
        <begin position="6"/>
        <end position="153"/>
    </location>
</feature>
<dbReference type="Pfam" id="PF00583">
    <property type="entry name" value="Acetyltransf_1"/>
    <property type="match status" value="2"/>
</dbReference>
<evidence type="ECO:0000256" key="1">
    <source>
        <dbReference type="ARBA" id="ARBA00022679"/>
    </source>
</evidence>
<gene>
    <name evidence="4" type="ORF">V5E97_06390</name>
</gene>
<dbReference type="Gene3D" id="3.40.630.30">
    <property type="match status" value="1"/>
</dbReference>
<dbReference type="EMBL" id="CP155447">
    <property type="protein sequence ID" value="XBH05647.1"/>
    <property type="molecule type" value="Genomic_DNA"/>
</dbReference>
<dbReference type="InterPro" id="IPR050832">
    <property type="entry name" value="Bact_Acetyltransf"/>
</dbReference>
<accession>A0AAU7CJF8</accession>
<proteinExistence type="predicted"/>
<dbReference type="PANTHER" id="PTHR43877">
    <property type="entry name" value="AMINOALKYLPHOSPHONATE N-ACETYLTRANSFERASE-RELATED-RELATED"/>
    <property type="match status" value="1"/>
</dbReference>
<name>A0AAU7CJF8_9BACT</name>
<reference evidence="4" key="1">
    <citation type="submission" date="2024-05" db="EMBL/GenBank/DDBJ databases">
        <title>Planctomycetes of the genus Singulisphaera possess chitinolytic capabilities.</title>
        <authorList>
            <person name="Ivanova A."/>
        </authorList>
    </citation>
    <scope>NUCLEOTIDE SEQUENCE</scope>
    <source>
        <strain evidence="4">Ch08T</strain>
    </source>
</reference>
<organism evidence="4">
    <name type="scientific">Singulisphaera sp. Ch08</name>
    <dbReference type="NCBI Taxonomy" id="3120278"/>
    <lineage>
        <taxon>Bacteria</taxon>
        <taxon>Pseudomonadati</taxon>
        <taxon>Planctomycetota</taxon>
        <taxon>Planctomycetia</taxon>
        <taxon>Isosphaerales</taxon>
        <taxon>Isosphaeraceae</taxon>
        <taxon>Singulisphaera</taxon>
    </lineage>
</organism>
<dbReference type="GO" id="GO:0016747">
    <property type="term" value="F:acyltransferase activity, transferring groups other than amino-acyl groups"/>
    <property type="evidence" value="ECO:0007669"/>
    <property type="project" value="InterPro"/>
</dbReference>
<protein>
    <submittedName>
        <fullName evidence="4">GNAT family N-acetyltransferase</fullName>
        <ecNumber evidence="4">2.3.1.-</ecNumber>
    </submittedName>
</protein>
<keyword evidence="2 4" id="KW-0012">Acyltransferase</keyword>
<dbReference type="SUPFAM" id="SSF55729">
    <property type="entry name" value="Acyl-CoA N-acyltransferases (Nat)"/>
    <property type="match status" value="1"/>
</dbReference>